<organism evidence="1">
    <name type="scientific">Tanacetum cinerariifolium</name>
    <name type="common">Dalmatian daisy</name>
    <name type="synonym">Chrysanthemum cinerariifolium</name>
    <dbReference type="NCBI Taxonomy" id="118510"/>
    <lineage>
        <taxon>Eukaryota</taxon>
        <taxon>Viridiplantae</taxon>
        <taxon>Streptophyta</taxon>
        <taxon>Embryophyta</taxon>
        <taxon>Tracheophyta</taxon>
        <taxon>Spermatophyta</taxon>
        <taxon>Magnoliopsida</taxon>
        <taxon>eudicotyledons</taxon>
        <taxon>Gunneridae</taxon>
        <taxon>Pentapetalae</taxon>
        <taxon>asterids</taxon>
        <taxon>campanulids</taxon>
        <taxon>Asterales</taxon>
        <taxon>Asteraceae</taxon>
        <taxon>Asteroideae</taxon>
        <taxon>Anthemideae</taxon>
        <taxon>Anthemidinae</taxon>
        <taxon>Tanacetum</taxon>
    </lineage>
</organism>
<evidence type="ECO:0000313" key="1">
    <source>
        <dbReference type="EMBL" id="GEU92479.1"/>
    </source>
</evidence>
<accession>A0A6L2P4F9</accession>
<dbReference type="EMBL" id="BKCJ010010638">
    <property type="protein sequence ID" value="GEU92479.1"/>
    <property type="molecule type" value="Genomic_DNA"/>
</dbReference>
<proteinExistence type="predicted"/>
<name>A0A6L2P4F9_TANCI</name>
<sequence>MAQSLNVSSLVVQDVVNGHVSHLPNGHVLGMPNRHVSEYPNGHNSQLLNGNGVQLASVNVAQFPDEHVPQLSRIRLLTVLYQEVSAGLSKVDRFHKLLRDHLRSVRRLAILIAKFRDDEDLVDGDAILGLLERLRLDNLEKAVRFLLMIKEVKLKIAEKNICIGRLRRNGAVVVKLLVEAALKYVHGNGFLGVFDNSSKNLLSTAKLVLDLIWSIEFKIAYDNRSMSRCLISGFGISDAAHIQSGVPFSCFYLNWLGNRHVGMADWEPQFILRCNREKLEDVRLARDINTLCMCVSAIVDERVNFVNELDMLEPKLVSRKMA</sequence>
<comment type="caution">
    <text evidence="1">The sequence shown here is derived from an EMBL/GenBank/DDBJ whole genome shotgun (WGS) entry which is preliminary data.</text>
</comment>
<gene>
    <name evidence="1" type="ORF">Tci_064457</name>
</gene>
<reference evidence="1" key="1">
    <citation type="journal article" date="2019" name="Sci. Rep.">
        <title>Draft genome of Tanacetum cinerariifolium, the natural source of mosquito coil.</title>
        <authorList>
            <person name="Yamashiro T."/>
            <person name="Shiraishi A."/>
            <person name="Satake H."/>
            <person name="Nakayama K."/>
        </authorList>
    </citation>
    <scope>NUCLEOTIDE SEQUENCE</scope>
</reference>
<dbReference type="AlphaFoldDB" id="A0A6L2P4F9"/>
<protein>
    <submittedName>
        <fullName evidence="1">Uncharacterized protein</fullName>
    </submittedName>
</protein>